<name>A0A8K0CRM8_IGNLU</name>
<dbReference type="EMBL" id="VTPC01034382">
    <property type="protein sequence ID" value="KAF2891319.1"/>
    <property type="molecule type" value="Genomic_DNA"/>
</dbReference>
<sequence>GRASKKGAKSKKLARDEGLEIVMTTMAIKMDKIENVMKYSSRIKKINSESIKNLNEKEEVLSEEFEQMRMDLLAITKTKRKVKGCINLKNGHYMILGGVAEAVRARAGSENETKELKDIFREQLQDEMDQINHKVFIVDDFNGRVESSKENDYPVEPFYQHKKIHKYTQVMNSRNKKPIIDLVSVQNR</sequence>
<dbReference type="Proteomes" id="UP000801492">
    <property type="component" value="Unassembled WGS sequence"/>
</dbReference>
<evidence type="ECO:0000313" key="2">
    <source>
        <dbReference type="Proteomes" id="UP000801492"/>
    </source>
</evidence>
<feature type="non-terminal residue" evidence="1">
    <location>
        <position position="1"/>
    </location>
</feature>
<gene>
    <name evidence="1" type="ORF">ILUMI_14854</name>
</gene>
<dbReference type="AlphaFoldDB" id="A0A8K0CRM8"/>
<comment type="caution">
    <text evidence="1">The sequence shown here is derived from an EMBL/GenBank/DDBJ whole genome shotgun (WGS) entry which is preliminary data.</text>
</comment>
<evidence type="ECO:0000313" key="1">
    <source>
        <dbReference type="EMBL" id="KAF2891319.1"/>
    </source>
</evidence>
<protein>
    <submittedName>
        <fullName evidence="1">Uncharacterized protein</fullName>
    </submittedName>
</protein>
<reference evidence="1" key="1">
    <citation type="submission" date="2019-08" db="EMBL/GenBank/DDBJ databases">
        <title>The genome of the North American firefly Photinus pyralis.</title>
        <authorList>
            <consortium name="Photinus pyralis genome working group"/>
            <person name="Fallon T.R."/>
            <person name="Sander Lower S.E."/>
            <person name="Weng J.-K."/>
        </authorList>
    </citation>
    <scope>NUCLEOTIDE SEQUENCE</scope>
    <source>
        <strain evidence="1">TRF0915ILg1</strain>
        <tissue evidence="1">Whole body</tissue>
    </source>
</reference>
<keyword evidence="2" id="KW-1185">Reference proteome</keyword>
<organism evidence="1 2">
    <name type="scientific">Ignelater luminosus</name>
    <name type="common">Cucubano</name>
    <name type="synonym">Pyrophorus luminosus</name>
    <dbReference type="NCBI Taxonomy" id="2038154"/>
    <lineage>
        <taxon>Eukaryota</taxon>
        <taxon>Metazoa</taxon>
        <taxon>Ecdysozoa</taxon>
        <taxon>Arthropoda</taxon>
        <taxon>Hexapoda</taxon>
        <taxon>Insecta</taxon>
        <taxon>Pterygota</taxon>
        <taxon>Neoptera</taxon>
        <taxon>Endopterygota</taxon>
        <taxon>Coleoptera</taxon>
        <taxon>Polyphaga</taxon>
        <taxon>Elateriformia</taxon>
        <taxon>Elateroidea</taxon>
        <taxon>Elateridae</taxon>
        <taxon>Agrypninae</taxon>
        <taxon>Pyrophorini</taxon>
        <taxon>Ignelater</taxon>
    </lineage>
</organism>
<accession>A0A8K0CRM8</accession>
<proteinExistence type="predicted"/>